<reference evidence="5 6" key="1">
    <citation type="journal article" date="2019" name="Int. J. Syst. Evol. Microbiol.">
        <title>The Global Catalogue of Microorganisms (GCM) 10K type strain sequencing project: providing services to taxonomists for standard genome sequencing and annotation.</title>
        <authorList>
            <consortium name="The Broad Institute Genomics Platform"/>
            <consortium name="The Broad Institute Genome Sequencing Center for Infectious Disease"/>
            <person name="Wu L."/>
            <person name="Ma J."/>
        </authorList>
    </citation>
    <scope>NUCLEOTIDE SEQUENCE [LARGE SCALE GENOMIC DNA]</scope>
    <source>
        <strain evidence="5 6">JCM 14718</strain>
    </source>
</reference>
<dbReference type="PANTHER" id="PTHR39515:SF2">
    <property type="entry name" value="HTH-TYPE TRANSCRIPTIONAL REGULATOR RV0880"/>
    <property type="match status" value="1"/>
</dbReference>
<dbReference type="InterPro" id="IPR036390">
    <property type="entry name" value="WH_DNA-bd_sf"/>
</dbReference>
<accession>A0ABN2H616</accession>
<comment type="caution">
    <text evidence="5">The sequence shown here is derived from an EMBL/GenBank/DDBJ whole genome shotgun (WGS) entry which is preliminary data.</text>
</comment>
<evidence type="ECO:0000256" key="1">
    <source>
        <dbReference type="ARBA" id="ARBA00023015"/>
    </source>
</evidence>
<keyword evidence="6" id="KW-1185">Reference proteome</keyword>
<evidence type="ECO:0000313" key="6">
    <source>
        <dbReference type="Proteomes" id="UP001500618"/>
    </source>
</evidence>
<sequence length="144" mass="15569">MGDVDERLEVAAQARRAATRLARRLRAERPAGALSTNKVAVLGHLYRHGKSTPGEITAAEHQQPQSLTRVFADLEADGLVTRSRGERDRRESVLDLTAVGLDALTRDMADRDGWLAAAIGGLTETETQMLRIGAALMNQLADAP</sequence>
<feature type="domain" description="HTH marR-type" evidence="4">
    <location>
        <begin position="7"/>
        <end position="142"/>
    </location>
</feature>
<evidence type="ECO:0000259" key="4">
    <source>
        <dbReference type="PROSITE" id="PS50995"/>
    </source>
</evidence>
<dbReference type="Gene3D" id="1.10.10.10">
    <property type="entry name" value="Winged helix-like DNA-binding domain superfamily/Winged helix DNA-binding domain"/>
    <property type="match status" value="1"/>
</dbReference>
<dbReference type="InterPro" id="IPR052526">
    <property type="entry name" value="HTH-type_Bedaq_tolerance"/>
</dbReference>
<protein>
    <submittedName>
        <fullName evidence="5">MarR family transcriptional regulator</fullName>
    </submittedName>
</protein>
<dbReference type="Proteomes" id="UP001500618">
    <property type="component" value="Unassembled WGS sequence"/>
</dbReference>
<dbReference type="PROSITE" id="PS50995">
    <property type="entry name" value="HTH_MARR_2"/>
    <property type="match status" value="1"/>
</dbReference>
<dbReference type="SMART" id="SM00347">
    <property type="entry name" value="HTH_MARR"/>
    <property type="match status" value="1"/>
</dbReference>
<organism evidence="5 6">
    <name type="scientific">Fodinicola feengrottensis</name>
    <dbReference type="NCBI Taxonomy" id="435914"/>
    <lineage>
        <taxon>Bacteria</taxon>
        <taxon>Bacillati</taxon>
        <taxon>Actinomycetota</taxon>
        <taxon>Actinomycetes</taxon>
        <taxon>Mycobacteriales</taxon>
        <taxon>Fodinicola</taxon>
    </lineage>
</organism>
<name>A0ABN2H616_9ACTN</name>
<evidence type="ECO:0000313" key="5">
    <source>
        <dbReference type="EMBL" id="GAA1682188.1"/>
    </source>
</evidence>
<keyword evidence="1" id="KW-0805">Transcription regulation</keyword>
<dbReference type="PANTHER" id="PTHR39515">
    <property type="entry name" value="CONSERVED PROTEIN"/>
    <property type="match status" value="1"/>
</dbReference>
<keyword evidence="3" id="KW-0804">Transcription</keyword>
<dbReference type="InterPro" id="IPR023187">
    <property type="entry name" value="Tscrpt_reg_MarR-type_CS"/>
</dbReference>
<dbReference type="Pfam" id="PF12802">
    <property type="entry name" value="MarR_2"/>
    <property type="match status" value="1"/>
</dbReference>
<dbReference type="InterPro" id="IPR000835">
    <property type="entry name" value="HTH_MarR-typ"/>
</dbReference>
<gene>
    <name evidence="5" type="ORF">GCM10009765_34220</name>
</gene>
<proteinExistence type="predicted"/>
<keyword evidence="2" id="KW-0238">DNA-binding</keyword>
<dbReference type="SUPFAM" id="SSF46785">
    <property type="entry name" value="Winged helix' DNA-binding domain"/>
    <property type="match status" value="1"/>
</dbReference>
<evidence type="ECO:0000256" key="3">
    <source>
        <dbReference type="ARBA" id="ARBA00023163"/>
    </source>
</evidence>
<dbReference type="EMBL" id="BAAANY010000010">
    <property type="protein sequence ID" value="GAA1682188.1"/>
    <property type="molecule type" value="Genomic_DNA"/>
</dbReference>
<dbReference type="RefSeq" id="WP_344311257.1">
    <property type="nucleotide sequence ID" value="NZ_BAAANY010000010.1"/>
</dbReference>
<dbReference type="InterPro" id="IPR036388">
    <property type="entry name" value="WH-like_DNA-bd_sf"/>
</dbReference>
<evidence type="ECO:0000256" key="2">
    <source>
        <dbReference type="ARBA" id="ARBA00023125"/>
    </source>
</evidence>
<dbReference type="PROSITE" id="PS01117">
    <property type="entry name" value="HTH_MARR_1"/>
    <property type="match status" value="1"/>
</dbReference>